<protein>
    <submittedName>
        <fullName evidence="1">Uncharacterized protein</fullName>
    </submittedName>
</protein>
<name>X1DF05_9ZZZZ</name>
<organism evidence="1">
    <name type="scientific">marine sediment metagenome</name>
    <dbReference type="NCBI Taxonomy" id="412755"/>
    <lineage>
        <taxon>unclassified sequences</taxon>
        <taxon>metagenomes</taxon>
        <taxon>ecological metagenomes</taxon>
    </lineage>
</organism>
<gene>
    <name evidence="1" type="ORF">S01H4_42046</name>
</gene>
<evidence type="ECO:0000313" key="1">
    <source>
        <dbReference type="EMBL" id="GAH03639.1"/>
    </source>
</evidence>
<comment type="caution">
    <text evidence="1">The sequence shown here is derived from an EMBL/GenBank/DDBJ whole genome shotgun (WGS) entry which is preliminary data.</text>
</comment>
<sequence length="213" mass="25086">MASTKKRRGKVPKELTVNQKKITELAKDAWALTLKEFYFPPLNEPNYVFDYTHLEGFYIDPENKWQITMNLANTPLFKEDQEYIDYFHSISLHEVSHYEIIPYDGLIHAKLLGAAMKHVNQNYAPIIVNVFADLIIDTKLYEKYPNLITWEVKSTYKHIKEKGPMSNFTKFLFRAYEKLWGIDISEDDSLKEMDSLTEKVTRTILKDFEDEST</sequence>
<dbReference type="EMBL" id="BART01023049">
    <property type="protein sequence ID" value="GAH03639.1"/>
    <property type="molecule type" value="Genomic_DNA"/>
</dbReference>
<accession>X1DF05</accession>
<feature type="non-terminal residue" evidence="1">
    <location>
        <position position="213"/>
    </location>
</feature>
<proteinExistence type="predicted"/>
<reference evidence="1" key="1">
    <citation type="journal article" date="2014" name="Front. Microbiol.">
        <title>High frequency of phylogenetically diverse reductive dehalogenase-homologous genes in deep subseafloor sedimentary metagenomes.</title>
        <authorList>
            <person name="Kawai M."/>
            <person name="Futagami T."/>
            <person name="Toyoda A."/>
            <person name="Takaki Y."/>
            <person name="Nishi S."/>
            <person name="Hori S."/>
            <person name="Arai W."/>
            <person name="Tsubouchi T."/>
            <person name="Morono Y."/>
            <person name="Uchiyama I."/>
            <person name="Ito T."/>
            <person name="Fujiyama A."/>
            <person name="Inagaki F."/>
            <person name="Takami H."/>
        </authorList>
    </citation>
    <scope>NUCLEOTIDE SEQUENCE</scope>
    <source>
        <strain evidence="1">Expedition CK06-06</strain>
    </source>
</reference>
<dbReference type="AlphaFoldDB" id="X1DF05"/>